<dbReference type="HOGENOM" id="CLU_605682_0_0_1"/>
<dbReference type="InParanoid" id="G4TKX1"/>
<dbReference type="AlphaFoldDB" id="G4TKX1"/>
<feature type="region of interest" description="Disordered" evidence="1">
    <location>
        <begin position="382"/>
        <end position="402"/>
    </location>
</feature>
<proteinExistence type="predicted"/>
<accession>G4TKX1</accession>
<comment type="caution">
    <text evidence="2">The sequence shown here is derived from an EMBL/GenBank/DDBJ whole genome shotgun (WGS) entry which is preliminary data.</text>
</comment>
<sequence length="452" mass="50279">MALSTGLATIEDIMDYIDSTENDDGNDGSLLYKHCTGYKYFYMHRDNTVSHKIRAPSLRKGAGREMQDNVYWLGTISEQSFDDIEVDPRTIDRPKAPIFGGHEFDDDDDGGVPARCFIPPDQLSDSDDESISSGEIWVEDVPCIDDAEFEALLHSSPQLATADVISSNVMPQAGAEDDSWIADERPVEDSSFSFSSLKNSESEVSENDRIYRIIHKGNRRVTIGNIPHDPDINLSLWVSIYESLLQELGYTPNDFRKGHLLNNMPFIRGKSEMRPDSGHSRCPPGKVVLTGVSQTERTGFTNRTSQPLGAANQRGVVFKSRSMSRDRGITGAKREPLRVQLLSGSILNRAIEWSLELPPSAFPLLSKLDHHYHEASAAQEPVLGARNERGGTSLPRSGRDDRTCDVEERTIGDSVIVQRPALPLGTLMMLNSHRLGGCELRAMESIYEVERL</sequence>
<gene>
    <name evidence="2" type="ORF">PIIN_05899</name>
</gene>
<evidence type="ECO:0000313" key="2">
    <source>
        <dbReference type="EMBL" id="CCA71964.1"/>
    </source>
</evidence>
<evidence type="ECO:0000313" key="3">
    <source>
        <dbReference type="Proteomes" id="UP000007148"/>
    </source>
</evidence>
<organism evidence="2 3">
    <name type="scientific">Serendipita indica (strain DSM 11827)</name>
    <name type="common">Root endophyte fungus</name>
    <name type="synonym">Piriformospora indica</name>
    <dbReference type="NCBI Taxonomy" id="1109443"/>
    <lineage>
        <taxon>Eukaryota</taxon>
        <taxon>Fungi</taxon>
        <taxon>Dikarya</taxon>
        <taxon>Basidiomycota</taxon>
        <taxon>Agaricomycotina</taxon>
        <taxon>Agaricomycetes</taxon>
        <taxon>Sebacinales</taxon>
        <taxon>Serendipitaceae</taxon>
        <taxon>Serendipita</taxon>
    </lineage>
</organism>
<name>G4TKX1_SERID</name>
<reference evidence="2 3" key="1">
    <citation type="journal article" date="2011" name="PLoS Pathog.">
        <title>Endophytic Life Strategies Decoded by Genome and Transcriptome Analyses of the Mutualistic Root Symbiont Piriformospora indica.</title>
        <authorList>
            <person name="Zuccaro A."/>
            <person name="Lahrmann U."/>
            <person name="Guldener U."/>
            <person name="Langen G."/>
            <person name="Pfiffi S."/>
            <person name="Biedenkopf D."/>
            <person name="Wong P."/>
            <person name="Samans B."/>
            <person name="Grimm C."/>
            <person name="Basiewicz M."/>
            <person name="Murat C."/>
            <person name="Martin F."/>
            <person name="Kogel K.H."/>
        </authorList>
    </citation>
    <scope>NUCLEOTIDE SEQUENCE [LARGE SCALE GENOMIC DNA]</scope>
    <source>
        <strain evidence="2 3">DSM 11827</strain>
    </source>
</reference>
<keyword evidence="3" id="KW-1185">Reference proteome</keyword>
<evidence type="ECO:0000256" key="1">
    <source>
        <dbReference type="SAM" id="MobiDB-lite"/>
    </source>
</evidence>
<protein>
    <submittedName>
        <fullName evidence="2">Uncharacterized protein</fullName>
    </submittedName>
</protein>
<dbReference type="EMBL" id="CAFZ01000142">
    <property type="protein sequence ID" value="CCA71964.1"/>
    <property type="molecule type" value="Genomic_DNA"/>
</dbReference>
<dbReference type="Proteomes" id="UP000007148">
    <property type="component" value="Unassembled WGS sequence"/>
</dbReference>